<accession>A0AC34GXV6</accession>
<organism evidence="1 2">
    <name type="scientific">Panagrolaimus sp. ES5</name>
    <dbReference type="NCBI Taxonomy" id="591445"/>
    <lineage>
        <taxon>Eukaryota</taxon>
        <taxon>Metazoa</taxon>
        <taxon>Ecdysozoa</taxon>
        <taxon>Nematoda</taxon>
        <taxon>Chromadorea</taxon>
        <taxon>Rhabditida</taxon>
        <taxon>Tylenchina</taxon>
        <taxon>Panagrolaimomorpha</taxon>
        <taxon>Panagrolaimoidea</taxon>
        <taxon>Panagrolaimidae</taxon>
        <taxon>Panagrolaimus</taxon>
    </lineage>
</organism>
<evidence type="ECO:0000313" key="2">
    <source>
        <dbReference type="WBParaSite" id="ES5_v2.g9903.t1"/>
    </source>
</evidence>
<sequence>MALSHRLPYLDGEPKSIGIAPPPYKINPDDDSSTSGRWSDSSFSSGTGGGIGKRRASWTNLVEADENLKNFKVNVYPKVSSTSSTTSFNSNNQNNNQHSNLLPLKAPFNQVVSQFPQGIPMSGSNISVNSQYGGGAAHPVNYQLKPPSRQNSYTANNSMVSEFFVMPRGSIQKLNYGTPMPPGATPIPLDNPQPLPHQTTITSTTTTTRKKRNRMEDIRNYFAKPVAKFLCGLCCLLLIVGIILAIVLPLNLIYPNHYEFNWQAPEMIRQRQTGSNHIQLDIQGDQARFNIRGNAAPFRSNYLSVYDFKTNKIAVIDSALQNNGKQIICFVMDFNKENLRDISTLKRASRNSESKNNQSSGWQERWNFMPSPLSNFNPEANFHPDISECRGARWVQLNYVNQNQKRNQISF</sequence>
<proteinExistence type="predicted"/>
<name>A0AC34GXV6_9BILA</name>
<protein>
    <submittedName>
        <fullName evidence="2">Uncharacterized protein</fullName>
    </submittedName>
</protein>
<dbReference type="Proteomes" id="UP000887579">
    <property type="component" value="Unplaced"/>
</dbReference>
<dbReference type="WBParaSite" id="ES5_v2.g9903.t1">
    <property type="protein sequence ID" value="ES5_v2.g9903.t1"/>
    <property type="gene ID" value="ES5_v2.g9903"/>
</dbReference>
<evidence type="ECO:0000313" key="1">
    <source>
        <dbReference type="Proteomes" id="UP000887579"/>
    </source>
</evidence>
<reference evidence="2" key="1">
    <citation type="submission" date="2022-11" db="UniProtKB">
        <authorList>
            <consortium name="WormBaseParasite"/>
        </authorList>
    </citation>
    <scope>IDENTIFICATION</scope>
</reference>